<sequence>MRQSLRLLNLEVSSLQGPRSLYVCSTCRQEVRPRPILVRQFLRNASNATPLTERVRRKIWGTDSPPGLKDPYGGEGVLERRWKNQPGKEEEGLASEPAQALETETAATEEIVSEDNYVPASSWKGLPRVGHLGKWSDLPPSPADTFNPFMLKKKLTKKGHIYLAAHQAAVELCLMHALKKPLASICDVAAHEKPVFKLIWKCKIDPNAKTQWEESLVYPDNEAKDALVYIFEQIGGQAEAAVAPETSAEEVQEDAVDYEEGVEGVASNNTIPLFFGYRTVPDKGFLSLPLSDADVKFAFLKRFYQLSGHFFPDPVMHSISTVQQAVEYAQGVTQPKPTKLADHLANNAKLQHLRNVKLFTKRQTALHKDEELGRRKIIESELRARGLIE</sequence>
<dbReference type="HOGENOM" id="CLU_034472_1_0_1"/>
<dbReference type="STRING" id="344612.A1CD96"/>
<gene>
    <name evidence="7" type="ORF">ACLA_005790</name>
</gene>
<comment type="similarity">
    <text evidence="2">Belongs to the mitochondrion-specific ribosomal protein mL50 family.</text>
</comment>
<dbReference type="GO" id="GO:0005739">
    <property type="term" value="C:mitochondrion"/>
    <property type="evidence" value="ECO:0007669"/>
    <property type="project" value="UniProtKB-SubCell"/>
</dbReference>
<name>A1CD96_ASPCL</name>
<dbReference type="Proteomes" id="UP000006701">
    <property type="component" value="Unassembled WGS sequence"/>
</dbReference>
<dbReference type="InterPro" id="IPR018305">
    <property type="entry name" value="Ribosomal_m50"/>
</dbReference>
<evidence type="ECO:0000256" key="3">
    <source>
        <dbReference type="ARBA" id="ARBA00022980"/>
    </source>
</evidence>
<dbReference type="AlphaFoldDB" id="A1CD96"/>
<dbReference type="OrthoDB" id="6220758at2759"/>
<evidence type="ECO:0000256" key="2">
    <source>
        <dbReference type="ARBA" id="ARBA00008860"/>
    </source>
</evidence>
<dbReference type="EMBL" id="DS027051">
    <property type="protein sequence ID" value="EAW11823.1"/>
    <property type="molecule type" value="Genomic_DNA"/>
</dbReference>
<evidence type="ECO:0000313" key="8">
    <source>
        <dbReference type="Proteomes" id="UP000006701"/>
    </source>
</evidence>
<evidence type="ECO:0000256" key="1">
    <source>
        <dbReference type="ARBA" id="ARBA00004173"/>
    </source>
</evidence>
<evidence type="ECO:0000256" key="5">
    <source>
        <dbReference type="ARBA" id="ARBA00023274"/>
    </source>
</evidence>
<protein>
    <recommendedName>
        <fullName evidence="6">Large ribosomal subunit protein mL50</fullName>
    </recommendedName>
</protein>
<keyword evidence="3" id="KW-0689">Ribosomal protein</keyword>
<keyword evidence="8" id="KW-1185">Reference proteome</keyword>
<accession>A1CD96</accession>
<dbReference type="KEGG" id="act:ACLA_005790"/>
<dbReference type="GeneID" id="4705600"/>
<dbReference type="GO" id="GO:1990904">
    <property type="term" value="C:ribonucleoprotein complex"/>
    <property type="evidence" value="ECO:0007669"/>
    <property type="project" value="UniProtKB-KW"/>
</dbReference>
<dbReference type="GO" id="GO:0005840">
    <property type="term" value="C:ribosome"/>
    <property type="evidence" value="ECO:0007669"/>
    <property type="project" value="UniProtKB-KW"/>
</dbReference>
<dbReference type="OMA" id="PGHWGEE"/>
<comment type="subcellular location">
    <subcellularLocation>
        <location evidence="1">Mitochondrion</location>
    </subcellularLocation>
</comment>
<proteinExistence type="inferred from homology"/>
<evidence type="ECO:0000313" key="7">
    <source>
        <dbReference type="EMBL" id="EAW11823.1"/>
    </source>
</evidence>
<reference evidence="7 8" key="1">
    <citation type="journal article" date="2008" name="PLoS Genet.">
        <title>Genomic islands in the pathogenic filamentous fungus Aspergillus fumigatus.</title>
        <authorList>
            <person name="Fedorova N.D."/>
            <person name="Khaldi N."/>
            <person name="Joardar V.S."/>
            <person name="Maiti R."/>
            <person name="Amedeo P."/>
            <person name="Anderson M.J."/>
            <person name="Crabtree J."/>
            <person name="Silva J.C."/>
            <person name="Badger J.H."/>
            <person name="Albarraq A."/>
            <person name="Angiuoli S."/>
            <person name="Bussey H."/>
            <person name="Bowyer P."/>
            <person name="Cotty P.J."/>
            <person name="Dyer P.S."/>
            <person name="Egan A."/>
            <person name="Galens K."/>
            <person name="Fraser-Liggett C.M."/>
            <person name="Haas B.J."/>
            <person name="Inman J.M."/>
            <person name="Kent R."/>
            <person name="Lemieux S."/>
            <person name="Malavazi I."/>
            <person name="Orvis J."/>
            <person name="Roemer T."/>
            <person name="Ronning C.M."/>
            <person name="Sundaram J.P."/>
            <person name="Sutton G."/>
            <person name="Turner G."/>
            <person name="Venter J.C."/>
            <person name="White O.R."/>
            <person name="Whitty B.R."/>
            <person name="Youngman P."/>
            <person name="Wolfe K.H."/>
            <person name="Goldman G.H."/>
            <person name="Wortman J.R."/>
            <person name="Jiang B."/>
            <person name="Denning D.W."/>
            <person name="Nierman W.C."/>
        </authorList>
    </citation>
    <scope>NUCLEOTIDE SEQUENCE [LARGE SCALE GENOMIC DNA]</scope>
    <source>
        <strain evidence="8">ATCC 1007 / CBS 513.65 / DSM 816 / NCTC 3887 / NRRL 1</strain>
    </source>
</reference>
<dbReference type="RefSeq" id="XP_001273249.1">
    <property type="nucleotide sequence ID" value="XM_001273248.1"/>
</dbReference>
<evidence type="ECO:0000256" key="4">
    <source>
        <dbReference type="ARBA" id="ARBA00023128"/>
    </source>
</evidence>
<dbReference type="Pfam" id="PF10501">
    <property type="entry name" value="Ribosomal_L50"/>
    <property type="match status" value="1"/>
</dbReference>
<dbReference type="VEuPathDB" id="FungiDB:ACLA_005790"/>
<keyword evidence="5" id="KW-0687">Ribonucleoprotein</keyword>
<evidence type="ECO:0000256" key="6">
    <source>
        <dbReference type="ARBA" id="ARBA00035183"/>
    </source>
</evidence>
<dbReference type="eggNOG" id="ENOG502S9FC">
    <property type="taxonomic scope" value="Eukaryota"/>
</dbReference>
<keyword evidence="4" id="KW-0496">Mitochondrion</keyword>
<organism evidence="7 8">
    <name type="scientific">Aspergillus clavatus (strain ATCC 1007 / CBS 513.65 / DSM 816 / NCTC 3887 / NRRL 1 / QM 1276 / 107)</name>
    <dbReference type="NCBI Taxonomy" id="344612"/>
    <lineage>
        <taxon>Eukaryota</taxon>
        <taxon>Fungi</taxon>
        <taxon>Dikarya</taxon>
        <taxon>Ascomycota</taxon>
        <taxon>Pezizomycotina</taxon>
        <taxon>Eurotiomycetes</taxon>
        <taxon>Eurotiomycetidae</taxon>
        <taxon>Eurotiales</taxon>
        <taxon>Aspergillaceae</taxon>
        <taxon>Aspergillus</taxon>
        <taxon>Aspergillus subgen. Fumigati</taxon>
    </lineage>
</organism>